<reference evidence="7 8" key="1">
    <citation type="submission" date="2017-03" db="EMBL/GenBank/DDBJ databases">
        <authorList>
            <person name="Afonso C.L."/>
            <person name="Miller P.J."/>
            <person name="Scott M.A."/>
            <person name="Spackman E."/>
            <person name="Goraichik I."/>
            <person name="Dimitrov K.M."/>
            <person name="Suarez D.L."/>
            <person name="Swayne D.E."/>
        </authorList>
    </citation>
    <scope>NUCLEOTIDE SEQUENCE [LARGE SCALE GENOMIC DNA]</scope>
    <source>
        <strain evidence="7">Genome sequencing of Nitrospira japonica strain NJ11</strain>
    </source>
</reference>
<evidence type="ECO:0000259" key="6">
    <source>
        <dbReference type="Pfam" id="PF08281"/>
    </source>
</evidence>
<dbReference type="InterPro" id="IPR013249">
    <property type="entry name" value="RNA_pol_sigma70_r4_t2"/>
</dbReference>
<dbReference type="STRING" id="1325564.NSJP_3946"/>
<keyword evidence="4" id="KW-0804">Transcription</keyword>
<dbReference type="Gene3D" id="1.10.10.10">
    <property type="entry name" value="Winged helix-like DNA-binding domain superfamily/Winged helix DNA-binding domain"/>
    <property type="match status" value="1"/>
</dbReference>
<dbReference type="Gene3D" id="1.10.1740.10">
    <property type="match status" value="1"/>
</dbReference>
<proteinExistence type="inferred from homology"/>
<name>A0A1W1IBG7_9BACT</name>
<organism evidence="7 8">
    <name type="scientific">Nitrospira japonica</name>
    <dbReference type="NCBI Taxonomy" id="1325564"/>
    <lineage>
        <taxon>Bacteria</taxon>
        <taxon>Pseudomonadati</taxon>
        <taxon>Nitrospirota</taxon>
        <taxon>Nitrospiria</taxon>
        <taxon>Nitrospirales</taxon>
        <taxon>Nitrospiraceae</taxon>
        <taxon>Nitrospira</taxon>
    </lineage>
</organism>
<accession>A0A1W1IBG7</accession>
<dbReference type="InterPro" id="IPR013325">
    <property type="entry name" value="RNA_pol_sigma_r2"/>
</dbReference>
<keyword evidence="2" id="KW-0805">Transcription regulation</keyword>
<evidence type="ECO:0000259" key="5">
    <source>
        <dbReference type="Pfam" id="PF04542"/>
    </source>
</evidence>
<dbReference type="PANTHER" id="PTHR43133:SF63">
    <property type="entry name" value="RNA POLYMERASE SIGMA FACTOR FECI-RELATED"/>
    <property type="match status" value="1"/>
</dbReference>
<dbReference type="KEGG" id="nja:NSJP_3946"/>
<comment type="similarity">
    <text evidence="1">Belongs to the sigma-70 factor family. ECF subfamily.</text>
</comment>
<evidence type="ECO:0000256" key="2">
    <source>
        <dbReference type="ARBA" id="ARBA00023015"/>
    </source>
</evidence>
<keyword evidence="8" id="KW-1185">Reference proteome</keyword>
<evidence type="ECO:0000313" key="7">
    <source>
        <dbReference type="EMBL" id="SLM50113.1"/>
    </source>
</evidence>
<evidence type="ECO:0000256" key="3">
    <source>
        <dbReference type="ARBA" id="ARBA00023082"/>
    </source>
</evidence>
<dbReference type="InterPro" id="IPR014284">
    <property type="entry name" value="RNA_pol_sigma-70_dom"/>
</dbReference>
<dbReference type="PROSITE" id="PS51257">
    <property type="entry name" value="PROKAR_LIPOPROTEIN"/>
    <property type="match status" value="1"/>
</dbReference>
<dbReference type="Pfam" id="PF04542">
    <property type="entry name" value="Sigma70_r2"/>
    <property type="match status" value="1"/>
</dbReference>
<feature type="domain" description="RNA polymerase sigma-70 region 2" evidence="5">
    <location>
        <begin position="10"/>
        <end position="73"/>
    </location>
</feature>
<feature type="domain" description="RNA polymerase sigma factor 70 region 4 type 2" evidence="6">
    <location>
        <begin position="109"/>
        <end position="160"/>
    </location>
</feature>
<dbReference type="AlphaFoldDB" id="A0A1W1IBG7"/>
<dbReference type="SUPFAM" id="SSF88946">
    <property type="entry name" value="Sigma2 domain of RNA polymerase sigma factors"/>
    <property type="match status" value="1"/>
</dbReference>
<dbReference type="Pfam" id="PF08281">
    <property type="entry name" value="Sigma70_r4_2"/>
    <property type="match status" value="1"/>
</dbReference>
<dbReference type="CDD" id="cd06171">
    <property type="entry name" value="Sigma70_r4"/>
    <property type="match status" value="1"/>
</dbReference>
<dbReference type="NCBIfam" id="TIGR02937">
    <property type="entry name" value="sigma70-ECF"/>
    <property type="match status" value="1"/>
</dbReference>
<dbReference type="Proteomes" id="UP000192042">
    <property type="component" value="Chromosome I"/>
</dbReference>
<dbReference type="InterPro" id="IPR013324">
    <property type="entry name" value="RNA_pol_sigma_r3/r4-like"/>
</dbReference>
<dbReference type="OrthoDB" id="9794372at2"/>
<dbReference type="EMBL" id="LT828648">
    <property type="protein sequence ID" value="SLM50113.1"/>
    <property type="molecule type" value="Genomic_DNA"/>
</dbReference>
<gene>
    <name evidence="7" type="ORF">NSJP_3946</name>
</gene>
<dbReference type="RefSeq" id="WP_080888264.1">
    <property type="nucleotide sequence ID" value="NZ_LT828648.1"/>
</dbReference>
<evidence type="ECO:0000256" key="4">
    <source>
        <dbReference type="ARBA" id="ARBA00023163"/>
    </source>
</evidence>
<dbReference type="InterPro" id="IPR036388">
    <property type="entry name" value="WH-like_DNA-bd_sf"/>
</dbReference>
<dbReference type="GO" id="GO:0003677">
    <property type="term" value="F:DNA binding"/>
    <property type="evidence" value="ECO:0007669"/>
    <property type="project" value="InterPro"/>
</dbReference>
<evidence type="ECO:0008006" key="9">
    <source>
        <dbReference type="Google" id="ProtNLM"/>
    </source>
</evidence>
<keyword evidence="3" id="KW-0731">Sigma factor</keyword>
<dbReference type="InterPro" id="IPR039425">
    <property type="entry name" value="RNA_pol_sigma-70-like"/>
</dbReference>
<protein>
    <recommendedName>
        <fullName evidence="9">RNA polymerase sigma factor FecI (Sigma-19)</fullName>
    </recommendedName>
</protein>
<dbReference type="GO" id="GO:0016987">
    <property type="term" value="F:sigma factor activity"/>
    <property type="evidence" value="ECO:0007669"/>
    <property type="project" value="UniProtKB-KW"/>
</dbReference>
<dbReference type="SUPFAM" id="SSF88659">
    <property type="entry name" value="Sigma3 and sigma4 domains of RNA polymerase sigma factors"/>
    <property type="match status" value="1"/>
</dbReference>
<sequence length="171" mass="19692">MNDEQQKLELYLTHRGELINYAAGILGCRAMAEDVVQEAYLRFDRPWDRSEIATPVGYLFRIVRNLAVDWSRRVALERRHVDLVEEPPAIAESRATPEEEVSHRQELALVMEALTELPERSRQALEMHRFGGLTLEEIGRRLRVSPALVHGLIHKALIHCQAKLRSSHLKN</sequence>
<dbReference type="PANTHER" id="PTHR43133">
    <property type="entry name" value="RNA POLYMERASE ECF-TYPE SIGMA FACTO"/>
    <property type="match status" value="1"/>
</dbReference>
<evidence type="ECO:0000313" key="8">
    <source>
        <dbReference type="Proteomes" id="UP000192042"/>
    </source>
</evidence>
<dbReference type="InterPro" id="IPR007627">
    <property type="entry name" value="RNA_pol_sigma70_r2"/>
</dbReference>
<evidence type="ECO:0000256" key="1">
    <source>
        <dbReference type="ARBA" id="ARBA00010641"/>
    </source>
</evidence>
<dbReference type="GO" id="GO:0006352">
    <property type="term" value="P:DNA-templated transcription initiation"/>
    <property type="evidence" value="ECO:0007669"/>
    <property type="project" value="InterPro"/>
</dbReference>